<name>A0A2K1JYX2_PHYPA</name>
<feature type="compositionally biased region" description="Low complexity" evidence="5">
    <location>
        <begin position="601"/>
        <end position="625"/>
    </location>
</feature>
<dbReference type="Pfam" id="PF01734">
    <property type="entry name" value="Patatin"/>
    <property type="match status" value="1"/>
</dbReference>
<reference evidence="8" key="3">
    <citation type="submission" date="2020-12" db="UniProtKB">
        <authorList>
            <consortium name="EnsemblPlants"/>
        </authorList>
    </citation>
    <scope>IDENTIFICATION</scope>
</reference>
<dbReference type="GO" id="GO:0047372">
    <property type="term" value="F:monoacylglycerol lipase activity"/>
    <property type="evidence" value="ECO:0000318"/>
    <property type="project" value="GO_Central"/>
</dbReference>
<keyword evidence="9" id="KW-1185">Reference proteome</keyword>
<dbReference type="Proteomes" id="UP000006727">
    <property type="component" value="Chromosome 10"/>
</dbReference>
<evidence type="ECO:0000256" key="1">
    <source>
        <dbReference type="ARBA" id="ARBA00010240"/>
    </source>
</evidence>
<dbReference type="OrthoDB" id="1658288at2759"/>
<comment type="function">
    <text evidence="4">Lipolytic acyl hydrolase (LAH).</text>
</comment>
<feature type="compositionally biased region" description="Pro residues" evidence="5">
    <location>
        <begin position="401"/>
        <end position="424"/>
    </location>
</feature>
<organism evidence="7">
    <name type="scientific">Physcomitrium patens</name>
    <name type="common">Spreading-leaved earth moss</name>
    <name type="synonym">Physcomitrella patens</name>
    <dbReference type="NCBI Taxonomy" id="3218"/>
    <lineage>
        <taxon>Eukaryota</taxon>
        <taxon>Viridiplantae</taxon>
        <taxon>Streptophyta</taxon>
        <taxon>Embryophyta</taxon>
        <taxon>Bryophyta</taxon>
        <taxon>Bryophytina</taxon>
        <taxon>Bryopsida</taxon>
        <taxon>Funariidae</taxon>
        <taxon>Funariales</taxon>
        <taxon>Funariaceae</taxon>
        <taxon>Physcomitrium</taxon>
    </lineage>
</organism>
<dbReference type="PaxDb" id="3218-PP1S141_142V6.1"/>
<dbReference type="InterPro" id="IPR002641">
    <property type="entry name" value="PNPLA_dom"/>
</dbReference>
<reference evidence="7 9" key="2">
    <citation type="journal article" date="2018" name="Plant J.">
        <title>The Physcomitrella patens chromosome-scale assembly reveals moss genome structure and evolution.</title>
        <authorList>
            <person name="Lang D."/>
            <person name="Ullrich K.K."/>
            <person name="Murat F."/>
            <person name="Fuchs J."/>
            <person name="Jenkins J."/>
            <person name="Haas F.B."/>
            <person name="Piednoel M."/>
            <person name="Gundlach H."/>
            <person name="Van Bel M."/>
            <person name="Meyberg R."/>
            <person name="Vives C."/>
            <person name="Morata J."/>
            <person name="Symeonidi A."/>
            <person name="Hiss M."/>
            <person name="Muchero W."/>
            <person name="Kamisugi Y."/>
            <person name="Saleh O."/>
            <person name="Blanc G."/>
            <person name="Decker E.L."/>
            <person name="van Gessel N."/>
            <person name="Grimwood J."/>
            <person name="Hayes R.D."/>
            <person name="Graham S.W."/>
            <person name="Gunter L.E."/>
            <person name="McDaniel S.F."/>
            <person name="Hoernstein S.N.W."/>
            <person name="Larsson A."/>
            <person name="Li F.W."/>
            <person name="Perroud P.F."/>
            <person name="Phillips J."/>
            <person name="Ranjan P."/>
            <person name="Rokshar D.S."/>
            <person name="Rothfels C.J."/>
            <person name="Schneider L."/>
            <person name="Shu S."/>
            <person name="Stevenson D.W."/>
            <person name="Thummler F."/>
            <person name="Tillich M."/>
            <person name="Villarreal Aguilar J.C."/>
            <person name="Widiez T."/>
            <person name="Wong G.K."/>
            <person name="Wymore A."/>
            <person name="Zhang Y."/>
            <person name="Zimmer A.D."/>
            <person name="Quatrano R.S."/>
            <person name="Mayer K.F.X."/>
            <person name="Goodstein D."/>
            <person name="Casacuberta J.M."/>
            <person name="Vandepoele K."/>
            <person name="Reski R."/>
            <person name="Cuming A.C."/>
            <person name="Tuskan G.A."/>
            <person name="Maumus F."/>
            <person name="Salse J."/>
            <person name="Schmutz J."/>
            <person name="Rensing S.A."/>
        </authorList>
    </citation>
    <scope>NUCLEOTIDE SEQUENCE [LARGE SCALE GENOMIC DNA]</scope>
    <source>
        <strain evidence="8 9">cv. Gransden 2004</strain>
    </source>
</reference>
<dbReference type="AlphaFoldDB" id="A0A2K1JYX2"/>
<dbReference type="EC" id="3.1.1.-" evidence="4"/>
<dbReference type="EMBL" id="ABEU02000010">
    <property type="protein sequence ID" value="PNR46723.1"/>
    <property type="molecule type" value="Genomic_DNA"/>
</dbReference>
<dbReference type="PANTHER" id="PTHR32176:SF92">
    <property type="entry name" value="XYLOSE ISOMERASE"/>
    <property type="match status" value="1"/>
</dbReference>
<dbReference type="PROSITE" id="PS51635">
    <property type="entry name" value="PNPLA"/>
    <property type="match status" value="1"/>
</dbReference>
<dbReference type="SUPFAM" id="SSF52151">
    <property type="entry name" value="FabD/lysophospholipase-like"/>
    <property type="match status" value="1"/>
</dbReference>
<sequence length="712" mass="77917">MPGFMTQRPTGQVGKRVTILSVDGGGVRGLIPATILAELEGKLQRLDGPEARLADYFDIIAGTSTGGLITSMISSPSAEGSNRPLFTAREVVQFYQKHANKIFPQGKGPFGQTRRHFMALNGPKYKPRGLQRLLDQYFESDPLLDRALTSIIIPAFDTKLQQPIFFSSWQAQRDPLENPPIKAVCRASSASPTYFPPIHFTLTDTSREPNETREFNLIDGGVVVNNPTYVAITQAIKESQAGGALAERVDNSSYNDILVLSLGTGQHTMGYDARDVAKWGIVDWLANKGEAPLVDMVFNASADMVDYNLSIMFQSQQCASNYLRIQTDNLNGPLASVDDSSESNLWKLMATAKHLLDEPVTVRNFQTGKLHSIPCGGTNREALYRFAEWLSEERKTRLATEPPPAPVELAPPPVVVETPSPPPEAADSPPAEEKPAEQPAEQPAAPEPEEAAPPAASAAPEAKSDALGEDAHVVVKEEKASAYVTFPYVPRAAYFDDPFNTRRVDSSYVPFSDPAYRASHSSPNSSDYSNSSYNSSHNSSYNPTSRNPYSSSSYETSNRVSTYMPSPFEDAYRTPAYSQSSYEPSFSTSYPEQKYQISYSSYSRPSYESSQDDQSNNGSSYGSYSCDSTHDSYSYTPSYAPDTSVTASAYERPSYESTSTSYAATPEPTQYASYGDAHSSSSYSSTSYRDTERFGAGSSAPRGYQDLFGFFA</sequence>
<evidence type="ECO:0000313" key="7">
    <source>
        <dbReference type="EMBL" id="PNR46723.1"/>
    </source>
</evidence>
<dbReference type="PANTHER" id="PTHR32176">
    <property type="entry name" value="XYLOSE ISOMERASE"/>
    <property type="match status" value="1"/>
</dbReference>
<feature type="compositionally biased region" description="Polar residues" evidence="5">
    <location>
        <begin position="546"/>
        <end position="564"/>
    </location>
</feature>
<keyword evidence="3 4" id="KW-0442">Lipid degradation</keyword>
<evidence type="ECO:0000313" key="8">
    <source>
        <dbReference type="EnsemblPlants" id="Pp3c10_13540V3.1"/>
    </source>
</evidence>
<feature type="compositionally biased region" description="Low complexity" evidence="5">
    <location>
        <begin position="519"/>
        <end position="545"/>
    </location>
</feature>
<accession>A0A2K1JYX2</accession>
<reference evidence="7 9" key="1">
    <citation type="journal article" date="2008" name="Science">
        <title>The Physcomitrella genome reveals evolutionary insights into the conquest of land by plants.</title>
        <authorList>
            <person name="Rensing S."/>
            <person name="Lang D."/>
            <person name="Zimmer A."/>
            <person name="Terry A."/>
            <person name="Salamov A."/>
            <person name="Shapiro H."/>
            <person name="Nishiyama T."/>
            <person name="Perroud P.-F."/>
            <person name="Lindquist E."/>
            <person name="Kamisugi Y."/>
            <person name="Tanahashi T."/>
            <person name="Sakakibara K."/>
            <person name="Fujita T."/>
            <person name="Oishi K."/>
            <person name="Shin-I T."/>
            <person name="Kuroki Y."/>
            <person name="Toyoda A."/>
            <person name="Suzuki Y."/>
            <person name="Hashimoto A."/>
            <person name="Yamaguchi K."/>
            <person name="Sugano A."/>
            <person name="Kohara Y."/>
            <person name="Fujiyama A."/>
            <person name="Anterola A."/>
            <person name="Aoki S."/>
            <person name="Ashton N."/>
            <person name="Barbazuk W.B."/>
            <person name="Barker E."/>
            <person name="Bennetzen J."/>
            <person name="Bezanilla M."/>
            <person name="Blankenship R."/>
            <person name="Cho S.H."/>
            <person name="Dutcher S."/>
            <person name="Estelle M."/>
            <person name="Fawcett J.A."/>
            <person name="Gundlach H."/>
            <person name="Hanada K."/>
            <person name="Heyl A."/>
            <person name="Hicks K.A."/>
            <person name="Hugh J."/>
            <person name="Lohr M."/>
            <person name="Mayer K."/>
            <person name="Melkozernov A."/>
            <person name="Murata T."/>
            <person name="Nelson D."/>
            <person name="Pils B."/>
            <person name="Prigge M."/>
            <person name="Reiss B."/>
            <person name="Renner T."/>
            <person name="Rombauts S."/>
            <person name="Rushton P."/>
            <person name="Sanderfoot A."/>
            <person name="Schween G."/>
            <person name="Shiu S.-H."/>
            <person name="Stueber K."/>
            <person name="Theodoulou F.L."/>
            <person name="Tu H."/>
            <person name="Van de Peer Y."/>
            <person name="Verrier P.J."/>
            <person name="Waters E."/>
            <person name="Wood A."/>
            <person name="Yang L."/>
            <person name="Cove D."/>
            <person name="Cuming A."/>
            <person name="Hasebe M."/>
            <person name="Lucas S."/>
            <person name="Mishler D.B."/>
            <person name="Reski R."/>
            <person name="Grigoriev I."/>
            <person name="Quatrano R.S."/>
            <person name="Boore J.L."/>
        </authorList>
    </citation>
    <scope>NUCLEOTIDE SEQUENCE [LARGE SCALE GENOMIC DNA]</scope>
    <source>
        <strain evidence="8 9">cv. Gransden 2004</strain>
    </source>
</reference>
<feature type="short sequence motif" description="DGA/G" evidence="3">
    <location>
        <begin position="219"/>
        <end position="221"/>
    </location>
</feature>
<dbReference type="Gramene" id="Pp3c10_13540V3.2">
    <property type="protein sequence ID" value="Pp3c10_13540V3.2"/>
    <property type="gene ID" value="Pp3c10_13540"/>
</dbReference>
<feature type="region of interest" description="Disordered" evidence="5">
    <location>
        <begin position="395"/>
        <end position="467"/>
    </location>
</feature>
<feature type="compositionally biased region" description="Low complexity" evidence="5">
    <location>
        <begin position="655"/>
        <end position="688"/>
    </location>
</feature>
<feature type="domain" description="PNPLA" evidence="6">
    <location>
        <begin position="20"/>
        <end position="232"/>
    </location>
</feature>
<dbReference type="InterPro" id="IPR016035">
    <property type="entry name" value="Acyl_Trfase/lysoPLipase"/>
</dbReference>
<dbReference type="EnsemblPlants" id="Pp3c10_13540V3.1">
    <property type="protein sequence ID" value="Pp3c10_13540V3.1"/>
    <property type="gene ID" value="Pp3c10_13540"/>
</dbReference>
<dbReference type="GeneID" id="112287246"/>
<feature type="active site" description="Proton acceptor" evidence="3">
    <location>
        <position position="219"/>
    </location>
</feature>
<evidence type="ECO:0000256" key="4">
    <source>
        <dbReference type="RuleBase" id="RU361262"/>
    </source>
</evidence>
<comment type="similarity">
    <text evidence="1 4">Belongs to the patatin family.</text>
</comment>
<dbReference type="RefSeq" id="XP_024385840.1">
    <property type="nucleotide sequence ID" value="XM_024530072.2"/>
</dbReference>
<gene>
    <name evidence="8" type="primary">LOC112287246</name>
    <name evidence="7" type="ORF">PHYPA_013843</name>
</gene>
<dbReference type="Gramene" id="Pp3c10_13540V3.1">
    <property type="protein sequence ID" value="Pp3c10_13540V3.1"/>
    <property type="gene ID" value="Pp3c10_13540"/>
</dbReference>
<feature type="region of interest" description="Disordered" evidence="5">
    <location>
        <begin position="601"/>
        <end position="702"/>
    </location>
</feature>
<evidence type="ECO:0000256" key="2">
    <source>
        <dbReference type="ARBA" id="ARBA00023098"/>
    </source>
</evidence>
<comment type="domain">
    <text evidence="4">The nitrogen atoms of the two glycine residues in the GGXR motif define the oxyanion hole, and stabilize the oxyanion that forms during the nucleophilic attack by the catalytic serine during substrate cleavage.</text>
</comment>
<dbReference type="FunFam" id="3.40.1090.10:FF:000064">
    <property type="entry name" value="Patatin"/>
    <property type="match status" value="1"/>
</dbReference>
<keyword evidence="2 3" id="KW-0443">Lipid metabolism</keyword>
<dbReference type="EnsemblPlants" id="Pp3c10_13540V3.2">
    <property type="protein sequence ID" value="Pp3c10_13540V3.2"/>
    <property type="gene ID" value="Pp3c10_13540"/>
</dbReference>
<feature type="compositionally biased region" description="Polar residues" evidence="5">
    <location>
        <begin position="631"/>
        <end position="647"/>
    </location>
</feature>
<evidence type="ECO:0000256" key="3">
    <source>
        <dbReference type="PROSITE-ProRule" id="PRU01161"/>
    </source>
</evidence>
<dbReference type="GO" id="GO:0016042">
    <property type="term" value="P:lipid catabolic process"/>
    <property type="evidence" value="ECO:0007669"/>
    <property type="project" value="UniProtKB-UniRule"/>
</dbReference>
<feature type="compositionally biased region" description="Low complexity" evidence="5">
    <location>
        <begin position="452"/>
        <end position="461"/>
    </location>
</feature>
<feature type="active site" description="Nucleophile" evidence="3">
    <location>
        <position position="64"/>
    </location>
</feature>
<evidence type="ECO:0000256" key="5">
    <source>
        <dbReference type="SAM" id="MobiDB-lite"/>
    </source>
</evidence>
<feature type="short sequence motif" description="GXGXXG" evidence="3">
    <location>
        <begin position="24"/>
        <end position="29"/>
    </location>
</feature>
<feature type="region of interest" description="Disordered" evidence="5">
    <location>
        <begin position="509"/>
        <end position="569"/>
    </location>
</feature>
<protein>
    <recommendedName>
        <fullName evidence="4">Patatin</fullName>
        <ecNumber evidence="4">3.1.1.-</ecNumber>
    </recommendedName>
</protein>
<dbReference type="GO" id="GO:0004620">
    <property type="term" value="F:phospholipase activity"/>
    <property type="evidence" value="ECO:0000318"/>
    <property type="project" value="GO_Central"/>
</dbReference>
<evidence type="ECO:0000259" key="6">
    <source>
        <dbReference type="PROSITE" id="PS51635"/>
    </source>
</evidence>
<proteinExistence type="inferred from homology"/>
<evidence type="ECO:0000313" key="9">
    <source>
        <dbReference type="Proteomes" id="UP000006727"/>
    </source>
</evidence>
<dbReference type="Gene3D" id="3.40.1090.10">
    <property type="entry name" value="Cytosolic phospholipase A2 catalytic domain"/>
    <property type="match status" value="1"/>
</dbReference>
<feature type="short sequence motif" description="GXSXG" evidence="3">
    <location>
        <begin position="62"/>
        <end position="66"/>
    </location>
</feature>
<keyword evidence="3 4" id="KW-0378">Hydrolase</keyword>